<name>A0A1J1GZY4_PLAGA</name>
<dbReference type="GeneID" id="39729144"/>
<accession>A0A1J1GZY4</accession>
<keyword evidence="2" id="KW-1185">Reference proteome</keyword>
<dbReference type="InterPro" id="IPR012295">
    <property type="entry name" value="TBP_dom_sf"/>
</dbReference>
<gene>
    <name evidence="1" type="ORF">PGAL8A_00061900</name>
</gene>
<dbReference type="RefSeq" id="XP_028530979.1">
    <property type="nucleotide sequence ID" value="XM_028674648.1"/>
</dbReference>
<dbReference type="Gene3D" id="3.30.310.10">
    <property type="entry name" value="TATA-Binding Protein"/>
    <property type="match status" value="1"/>
</dbReference>
<dbReference type="SUPFAM" id="SSF55945">
    <property type="entry name" value="TATA-box binding protein-like"/>
    <property type="match status" value="1"/>
</dbReference>
<proteinExistence type="predicted"/>
<reference evidence="1" key="1">
    <citation type="submission" date="2015-04" db="EMBL/GenBank/DDBJ databases">
        <authorList>
            <consortium name="Pathogen Informatics"/>
        </authorList>
    </citation>
    <scope>NUCLEOTIDE SEQUENCE [LARGE SCALE GENOMIC DNA]</scope>
    <source>
        <strain evidence="1">8A</strain>
    </source>
</reference>
<dbReference type="OMA" id="IYIRIDH"/>
<dbReference type="Proteomes" id="UP000220797">
    <property type="component" value="Unassembled WGS sequence"/>
</dbReference>
<sequence length="656" mass="78531">MNLFCDENNENNYIHCDMIKSMNEKGKEKLRKLLKVNDNIIYDDVIHLNIFIKNIWVSMNLKCHFSIHDLVLIARSFKNTEIIYDTSFNENLDDSLYTEKKKNNCIIYFQPYKIRKNVVKIYFQKPYVVCFIHKNGSIHIHGSLTLRNILLILIKVVKKIKYKTFWYYLNQNKNIKEQNSYSESCRDKYKLKESKNFNSESIHNIDLNEHNNEKKVIRENVNNENLSSEYFNDKLVFNQDLYDEFLTDETSYENLSEHKISNINNEDIVTGNIINNDIKKCNDNIYDLNSSNPNMNETDVFDRINLCENIIKEIKQKFSNYEFYLKDNFLKNNTSEKIKVLKDNHNLVNKYNIKNSRSNNKNTNRLVIKKNIKKFSNKNNISNYSENDKINENNELLTKELINSEEFSSDKGSEIQQLHYNDCIINSKKKKKKKKNDTNFLDIEKDTIYLNFEKQNWEKKNKIHAQNDAKINDVCFNKNEKLIKENKIININESNNLHANNYSKVSQKLYSKKDIYKFDRFQKWRYKVRDDITFDMNYFNIKQFVCVFKIRLKYFDITKIYKYKEFKNILTDINNIIYIKIDQNLLNKLIEQNNLEKNIKNNSLENYKKNNKSSVKTALLFSSGNIVIYACKNKREVLCISRFIINTLKRNNNIIL</sequence>
<dbReference type="OrthoDB" id="377517at2759"/>
<dbReference type="VEuPathDB" id="PlasmoDB:PGAL8A_00061900"/>
<comment type="caution">
    <text evidence="1">The sequence shown here is derived from an EMBL/GenBank/DDBJ whole genome shotgun (WGS) entry which is preliminary data.</text>
</comment>
<evidence type="ECO:0000313" key="1">
    <source>
        <dbReference type="EMBL" id="CRG98182.1"/>
    </source>
</evidence>
<dbReference type="EMBL" id="CVMV01000143">
    <property type="protein sequence ID" value="CRG98182.1"/>
    <property type="molecule type" value="Genomic_DNA"/>
</dbReference>
<evidence type="ECO:0000313" key="2">
    <source>
        <dbReference type="Proteomes" id="UP000220797"/>
    </source>
</evidence>
<protein>
    <submittedName>
        <fullName evidence="1">Uncharacterized protein</fullName>
    </submittedName>
</protein>
<dbReference type="AlphaFoldDB" id="A0A1J1GZY4"/>
<organism evidence="1 2">
    <name type="scientific">Plasmodium gallinaceum</name>
    <dbReference type="NCBI Taxonomy" id="5849"/>
    <lineage>
        <taxon>Eukaryota</taxon>
        <taxon>Sar</taxon>
        <taxon>Alveolata</taxon>
        <taxon>Apicomplexa</taxon>
        <taxon>Aconoidasida</taxon>
        <taxon>Haemosporida</taxon>
        <taxon>Plasmodiidae</taxon>
        <taxon>Plasmodium</taxon>
        <taxon>Plasmodium (Haemamoeba)</taxon>
    </lineage>
</organism>